<keyword evidence="2" id="KW-1185">Reference proteome</keyword>
<dbReference type="Proteomes" id="UP000502508">
    <property type="component" value="Chromosome"/>
</dbReference>
<evidence type="ECO:0000313" key="1">
    <source>
        <dbReference type="EMBL" id="BCB82601.1"/>
    </source>
</evidence>
<dbReference type="AlphaFoldDB" id="A0A6F8Y9G7"/>
<sequence length="55" mass="5873">MSESLRRTLTTLSATQSVIPSRAHVAWAGRGPEELAACHTGDPGAAVQVPRRVIY</sequence>
<dbReference type="EMBL" id="AP022870">
    <property type="protein sequence ID" value="BCB82601.1"/>
    <property type="molecule type" value="Genomic_DNA"/>
</dbReference>
<reference evidence="1 2" key="1">
    <citation type="submission" date="2020-03" db="EMBL/GenBank/DDBJ databases">
        <title>Whole genome shotgun sequence of Phytohabitans flavus NBRC 107702.</title>
        <authorList>
            <person name="Komaki H."/>
            <person name="Tamura T."/>
        </authorList>
    </citation>
    <scope>NUCLEOTIDE SEQUENCE [LARGE SCALE GENOMIC DNA]</scope>
    <source>
        <strain evidence="1 2">NBRC 107702</strain>
    </source>
</reference>
<gene>
    <name evidence="1" type="ORF">Pflav_090110</name>
</gene>
<dbReference type="KEGG" id="pfla:Pflav_090110"/>
<name>A0A6F8Y9G7_9ACTN</name>
<protein>
    <submittedName>
        <fullName evidence="1">Uncharacterized protein</fullName>
    </submittedName>
</protein>
<proteinExistence type="predicted"/>
<evidence type="ECO:0000313" key="2">
    <source>
        <dbReference type="Proteomes" id="UP000502508"/>
    </source>
</evidence>
<organism evidence="1 2">
    <name type="scientific">Phytohabitans flavus</name>
    <dbReference type="NCBI Taxonomy" id="1076124"/>
    <lineage>
        <taxon>Bacteria</taxon>
        <taxon>Bacillati</taxon>
        <taxon>Actinomycetota</taxon>
        <taxon>Actinomycetes</taxon>
        <taxon>Micromonosporales</taxon>
        <taxon>Micromonosporaceae</taxon>
    </lineage>
</organism>
<accession>A0A6F8Y9G7</accession>
<reference evidence="1 2" key="2">
    <citation type="submission" date="2020-03" db="EMBL/GenBank/DDBJ databases">
        <authorList>
            <person name="Ichikawa N."/>
            <person name="Kimura A."/>
            <person name="Kitahashi Y."/>
            <person name="Uohara A."/>
        </authorList>
    </citation>
    <scope>NUCLEOTIDE SEQUENCE [LARGE SCALE GENOMIC DNA]</scope>
    <source>
        <strain evidence="1 2">NBRC 107702</strain>
    </source>
</reference>